<feature type="compositionally biased region" description="Low complexity" evidence="1">
    <location>
        <begin position="221"/>
        <end position="243"/>
    </location>
</feature>
<evidence type="ECO:0000313" key="2">
    <source>
        <dbReference type="EMBL" id="OHS96864.1"/>
    </source>
</evidence>
<evidence type="ECO:0000256" key="1">
    <source>
        <dbReference type="SAM" id="MobiDB-lite"/>
    </source>
</evidence>
<proteinExistence type="predicted"/>
<feature type="region of interest" description="Disordered" evidence="1">
    <location>
        <begin position="14"/>
        <end position="39"/>
    </location>
</feature>
<feature type="compositionally biased region" description="Basic and acidic residues" evidence="1">
    <location>
        <begin position="248"/>
        <end position="259"/>
    </location>
</feature>
<feature type="region of interest" description="Disordered" evidence="1">
    <location>
        <begin position="333"/>
        <end position="389"/>
    </location>
</feature>
<gene>
    <name evidence="2" type="ORF">TRFO_09772</name>
</gene>
<dbReference type="Proteomes" id="UP000179807">
    <property type="component" value="Unassembled WGS sequence"/>
</dbReference>
<dbReference type="AlphaFoldDB" id="A0A1J4JCN4"/>
<feature type="region of interest" description="Disordered" evidence="1">
    <location>
        <begin position="209"/>
        <end position="259"/>
    </location>
</feature>
<feature type="region of interest" description="Disordered" evidence="1">
    <location>
        <begin position="128"/>
        <end position="179"/>
    </location>
</feature>
<protein>
    <submittedName>
        <fullName evidence="2">Uncharacterized protein</fullName>
    </submittedName>
</protein>
<feature type="compositionally biased region" description="Polar residues" evidence="1">
    <location>
        <begin position="25"/>
        <end position="39"/>
    </location>
</feature>
<evidence type="ECO:0000313" key="3">
    <source>
        <dbReference type="Proteomes" id="UP000179807"/>
    </source>
</evidence>
<organism evidence="2 3">
    <name type="scientific">Tritrichomonas foetus</name>
    <dbReference type="NCBI Taxonomy" id="1144522"/>
    <lineage>
        <taxon>Eukaryota</taxon>
        <taxon>Metamonada</taxon>
        <taxon>Parabasalia</taxon>
        <taxon>Tritrichomonadida</taxon>
        <taxon>Tritrichomonadidae</taxon>
        <taxon>Tritrichomonas</taxon>
    </lineage>
</organism>
<keyword evidence="3" id="KW-1185">Reference proteome</keyword>
<feature type="compositionally biased region" description="Polar residues" evidence="1">
    <location>
        <begin position="129"/>
        <end position="142"/>
    </location>
</feature>
<feature type="compositionally biased region" description="Basic and acidic residues" evidence="1">
    <location>
        <begin position="336"/>
        <end position="353"/>
    </location>
</feature>
<accession>A0A1J4JCN4</accession>
<dbReference type="EMBL" id="MLAK01001149">
    <property type="protein sequence ID" value="OHS96864.1"/>
    <property type="molecule type" value="Genomic_DNA"/>
</dbReference>
<name>A0A1J4JCN4_9EUKA</name>
<comment type="caution">
    <text evidence="2">The sequence shown here is derived from an EMBL/GenBank/DDBJ whole genome shotgun (WGS) entry which is preliminary data.</text>
</comment>
<feature type="compositionally biased region" description="Basic residues" evidence="1">
    <location>
        <begin position="355"/>
        <end position="365"/>
    </location>
</feature>
<dbReference type="GeneID" id="94829757"/>
<sequence>MTLNYFRNFMDENRPPITLKKRPQNKPTQRSKSVPRRGSQSIAVRNLYTDITRENKRRVLQKKFEKEKTMDIKPALTPVKPVIFNRSSLVEVDSYWDSSGCLILDQDSRKRNEKGQVDLQYEIRKTNPIKRSNSMISNGSRGNQKKQDSSATVQVSIFDRVRPPSRAQSVVSSPRKNKSRWNEFLKRQDECLANRERLTFDWKRKEDKQHEQSFISKESRQIVQRARSQASSRNPSPANSPRHSTPKKKIEEEKYSFKPDRSLTKDTKAYGLSCRYSEARTVLRDIKLQGIRVEKEIEEYRECTFRPDLSSTSKTAKKASYSEVNESVMNKKKIRQEKILEERKRKQEEETRQNRPIRRCPRNTKKSNEFLSELAEEKRTERKPYYLFH</sequence>
<reference evidence="2" key="1">
    <citation type="submission" date="2016-10" db="EMBL/GenBank/DDBJ databases">
        <authorList>
            <person name="Benchimol M."/>
            <person name="Almeida L.G."/>
            <person name="Vasconcelos A.T."/>
            <person name="Perreira-Neves A."/>
            <person name="Rosa I.A."/>
            <person name="Tasca T."/>
            <person name="Bogo M.R."/>
            <person name="de Souza W."/>
        </authorList>
    </citation>
    <scope>NUCLEOTIDE SEQUENCE [LARGE SCALE GENOMIC DNA]</scope>
    <source>
        <strain evidence="2">K</strain>
    </source>
</reference>
<dbReference type="VEuPathDB" id="TrichDB:TRFO_09772"/>
<dbReference type="RefSeq" id="XP_068350001.1">
    <property type="nucleotide sequence ID" value="XM_068495053.1"/>
</dbReference>
<feature type="compositionally biased region" description="Basic and acidic residues" evidence="1">
    <location>
        <begin position="375"/>
        <end position="389"/>
    </location>
</feature>